<name>A0AAE1BFM1_PETCI</name>
<evidence type="ECO:0000313" key="1">
    <source>
        <dbReference type="EMBL" id="KAK3849293.1"/>
    </source>
</evidence>
<evidence type="ECO:0000313" key="2">
    <source>
        <dbReference type="Proteomes" id="UP001286313"/>
    </source>
</evidence>
<organism evidence="1 2">
    <name type="scientific">Petrolisthes cinctipes</name>
    <name type="common">Flat porcelain crab</name>
    <dbReference type="NCBI Taxonomy" id="88211"/>
    <lineage>
        <taxon>Eukaryota</taxon>
        <taxon>Metazoa</taxon>
        <taxon>Ecdysozoa</taxon>
        <taxon>Arthropoda</taxon>
        <taxon>Crustacea</taxon>
        <taxon>Multicrustacea</taxon>
        <taxon>Malacostraca</taxon>
        <taxon>Eumalacostraca</taxon>
        <taxon>Eucarida</taxon>
        <taxon>Decapoda</taxon>
        <taxon>Pleocyemata</taxon>
        <taxon>Anomura</taxon>
        <taxon>Galatheoidea</taxon>
        <taxon>Porcellanidae</taxon>
        <taxon>Petrolisthes</taxon>
    </lineage>
</organism>
<comment type="caution">
    <text evidence="1">The sequence shown here is derived from an EMBL/GenBank/DDBJ whole genome shotgun (WGS) entry which is preliminary data.</text>
</comment>
<dbReference type="EMBL" id="JAWQEG010009009">
    <property type="protein sequence ID" value="KAK3849293.1"/>
    <property type="molecule type" value="Genomic_DNA"/>
</dbReference>
<keyword evidence="2" id="KW-1185">Reference proteome</keyword>
<dbReference type="Proteomes" id="UP001286313">
    <property type="component" value="Unassembled WGS sequence"/>
</dbReference>
<sequence length="93" mass="10863">MVEERQLMVEERQMVVEERQIVVEERQMVVEERQIVLEERQLMVEEIDGNMETGVLMGQMVAAEQMVAGWVQVARDRWQGGGRELASDLNTMR</sequence>
<gene>
    <name evidence="1" type="ORF">Pcinc_043945</name>
</gene>
<protein>
    <submittedName>
        <fullName evidence="1">Uncharacterized protein</fullName>
    </submittedName>
</protein>
<dbReference type="AlphaFoldDB" id="A0AAE1BFM1"/>
<feature type="non-terminal residue" evidence="1">
    <location>
        <position position="93"/>
    </location>
</feature>
<proteinExistence type="predicted"/>
<accession>A0AAE1BFM1</accession>
<reference evidence="1" key="1">
    <citation type="submission" date="2023-10" db="EMBL/GenBank/DDBJ databases">
        <title>Genome assemblies of two species of porcelain crab, Petrolisthes cinctipes and Petrolisthes manimaculis (Anomura: Porcellanidae).</title>
        <authorList>
            <person name="Angst P."/>
        </authorList>
    </citation>
    <scope>NUCLEOTIDE SEQUENCE</scope>
    <source>
        <strain evidence="1">PB745_01</strain>
        <tissue evidence="1">Gill</tissue>
    </source>
</reference>